<accession>A0A382C2S4</accession>
<organism evidence="1">
    <name type="scientific">marine metagenome</name>
    <dbReference type="NCBI Taxonomy" id="408172"/>
    <lineage>
        <taxon>unclassified sequences</taxon>
        <taxon>metagenomes</taxon>
        <taxon>ecological metagenomes</taxon>
    </lineage>
</organism>
<gene>
    <name evidence="1" type="ORF">METZ01_LOCUS172477</name>
</gene>
<reference evidence="1" key="1">
    <citation type="submission" date="2018-05" db="EMBL/GenBank/DDBJ databases">
        <authorList>
            <person name="Lanie J.A."/>
            <person name="Ng W.-L."/>
            <person name="Kazmierczak K.M."/>
            <person name="Andrzejewski T.M."/>
            <person name="Davidsen T.M."/>
            <person name="Wayne K.J."/>
            <person name="Tettelin H."/>
            <person name="Glass J.I."/>
            <person name="Rusch D."/>
            <person name="Podicherti R."/>
            <person name="Tsui H.-C.T."/>
            <person name="Winkler M.E."/>
        </authorList>
    </citation>
    <scope>NUCLEOTIDE SEQUENCE</scope>
</reference>
<dbReference type="Gene3D" id="2.60.120.260">
    <property type="entry name" value="Galactose-binding domain-like"/>
    <property type="match status" value="1"/>
</dbReference>
<evidence type="ECO:0000313" key="1">
    <source>
        <dbReference type="EMBL" id="SVB19623.1"/>
    </source>
</evidence>
<feature type="non-terminal residue" evidence="1">
    <location>
        <position position="365"/>
    </location>
</feature>
<protein>
    <submittedName>
        <fullName evidence="1">Uncharacterized protein</fullName>
    </submittedName>
</protein>
<dbReference type="EMBL" id="UINC01032259">
    <property type="protein sequence ID" value="SVB19623.1"/>
    <property type="molecule type" value="Genomic_DNA"/>
</dbReference>
<sequence>MSAISILFVLFIVLTSIKNVHANFEQQDWEFSKPILSPPNLTASGFLGFEPDEHIYTNSADNLTDLRVIKEFSQTEVPYELLIEHSLESYELLQADMRDITNVEGSHTAFMVKVSPRNSLHNQLEIITSSDNFVRKVKIETINELLTWSTAEDNAQIYDIAVSTGVPNHRNTKLTYPTSSSDFLRITIFNDNKSPLKIQGAILSLLQETPAKYKTYPSLMSSQEKAAKSDSSQIIIDLKSEGIPTSRLNIFTFETNFNRKVNLESSSDAKTWTLVSQDHEVFVYDTAKIQRQQLDLLYPEVTNRYLRLTFLNGDSPPVNIKAIDIQGLRRLLIFEGSPDSRYNVYYGNLFEKVTPKYDLEQIISH</sequence>
<proteinExistence type="predicted"/>
<name>A0A382C2S4_9ZZZZ</name>
<dbReference type="AlphaFoldDB" id="A0A382C2S4"/>